<dbReference type="AlphaFoldDB" id="A0A5R9GZX0"/>
<feature type="transmembrane region" description="Helical" evidence="1">
    <location>
        <begin position="6"/>
        <end position="26"/>
    </location>
</feature>
<organism evidence="2 3">
    <name type="scientific">Aliarcobacter thereius</name>
    <dbReference type="NCBI Taxonomy" id="544718"/>
    <lineage>
        <taxon>Bacteria</taxon>
        <taxon>Pseudomonadati</taxon>
        <taxon>Campylobacterota</taxon>
        <taxon>Epsilonproteobacteria</taxon>
        <taxon>Campylobacterales</taxon>
        <taxon>Arcobacteraceae</taxon>
        <taxon>Aliarcobacter</taxon>
    </lineage>
</organism>
<evidence type="ECO:0000256" key="1">
    <source>
        <dbReference type="SAM" id="Phobius"/>
    </source>
</evidence>
<keyword evidence="1" id="KW-0472">Membrane</keyword>
<evidence type="ECO:0000313" key="3">
    <source>
        <dbReference type="Proteomes" id="UP000308001"/>
    </source>
</evidence>
<dbReference type="RefSeq" id="WP_138142969.1">
    <property type="nucleotide sequence ID" value="NZ_VBUF01000004.1"/>
</dbReference>
<name>A0A5R9GZX0_9BACT</name>
<sequence>MEDIKTIIIPLGIIGLIVYTYYRSLFAYKKLTNYQQTNRWNILSKQIVLISSIAAICYGIEYLLRTIYPLLALDFELDKFLVFFFSFLAIVAFIFFLKLNAHLNSIDERVVNIKQEATFANFTPKKRVVKQIRHYSHYFNGITIERSAKDYTIQKTKLNMNIDELNKFKTIQESKEVKMNELYTRLIAYINEKAKIFNYPTITKIEIDNCKNLLEFKLLVFDRFKNFNQKQYFSSISQLFQIANNDETQFISFLRDSQHGKFSTMSINHACLFISLGVIK</sequence>
<feature type="transmembrane region" description="Helical" evidence="1">
    <location>
        <begin position="80"/>
        <end position="99"/>
    </location>
</feature>
<gene>
    <name evidence="2" type="ORF">FE246_07210</name>
</gene>
<keyword evidence="1" id="KW-1133">Transmembrane helix</keyword>
<evidence type="ECO:0000313" key="2">
    <source>
        <dbReference type="EMBL" id="TLS71393.1"/>
    </source>
</evidence>
<feature type="transmembrane region" description="Helical" evidence="1">
    <location>
        <begin position="47"/>
        <end position="68"/>
    </location>
</feature>
<dbReference type="EMBL" id="VBUF01000004">
    <property type="protein sequence ID" value="TLS71393.1"/>
    <property type="molecule type" value="Genomic_DNA"/>
</dbReference>
<comment type="caution">
    <text evidence="2">The sequence shown here is derived from an EMBL/GenBank/DDBJ whole genome shotgun (WGS) entry which is preliminary data.</text>
</comment>
<keyword evidence="1" id="KW-0812">Transmembrane</keyword>
<protein>
    <submittedName>
        <fullName evidence="2">Uncharacterized protein</fullName>
    </submittedName>
</protein>
<reference evidence="2 3" key="1">
    <citation type="submission" date="2019-05" db="EMBL/GenBank/DDBJ databases">
        <title>Arcobacter cibarius and Arcobacter thereius providing challenges in identification an antibiotic susceptibility and Quinolone resistance.</title>
        <authorList>
            <person name="Busch A."/>
            <person name="Hanel I."/>
            <person name="Hotzel H."/>
            <person name="Tomaso H."/>
        </authorList>
    </citation>
    <scope>NUCLEOTIDE SEQUENCE [LARGE SCALE GENOMIC DNA]</scope>
    <source>
        <strain evidence="2 3">17CS1191_2</strain>
    </source>
</reference>
<accession>A0A5R9GZX0</accession>
<proteinExistence type="predicted"/>
<dbReference type="Proteomes" id="UP000308001">
    <property type="component" value="Unassembled WGS sequence"/>
</dbReference>